<reference evidence="1 2" key="1">
    <citation type="submission" date="2015-06" db="EMBL/GenBank/DDBJ databases">
        <title>Cloning and characterization of the uncialamcin biosynthetic gene cluster.</title>
        <authorList>
            <person name="Yan X."/>
            <person name="Huang T."/>
            <person name="Ge H."/>
            <person name="Shen B."/>
        </authorList>
    </citation>
    <scope>NUCLEOTIDE SEQUENCE [LARGE SCALE GENOMIC DNA]</scope>
    <source>
        <strain evidence="1 2">DCA2648</strain>
    </source>
</reference>
<dbReference type="Proteomes" id="UP000186455">
    <property type="component" value="Unassembled WGS sequence"/>
</dbReference>
<evidence type="ECO:0000313" key="2">
    <source>
        <dbReference type="Proteomes" id="UP000186455"/>
    </source>
</evidence>
<keyword evidence="2" id="KW-1185">Reference proteome</keyword>
<dbReference type="AlphaFoldDB" id="A0A1Q4VC84"/>
<protein>
    <submittedName>
        <fullName evidence="1">Uncharacterized protein</fullName>
    </submittedName>
</protein>
<sequence>MKRGVGAIPTCNNSRLVVALEGLSGTEPLTTGQIIGTGLSIIQQYGASVGTFWLVVVTDVMSEADWGELGDLSDRMGAPWDERIVAHSRLDQAHPLFPGSSHSTIYTVHPEARP</sequence>
<comment type="caution">
    <text evidence="1">The sequence shown here is derived from an EMBL/GenBank/DDBJ whole genome shotgun (WGS) entry which is preliminary data.</text>
</comment>
<proteinExistence type="predicted"/>
<dbReference type="EMBL" id="LFBV01000001">
    <property type="protein sequence ID" value="OKH95423.1"/>
    <property type="molecule type" value="Genomic_DNA"/>
</dbReference>
<accession>A0A1Q4VC84</accession>
<name>A0A1Q4VC84_9ACTN</name>
<dbReference type="STRING" id="1048205.AB852_00745"/>
<evidence type="ECO:0000313" key="1">
    <source>
        <dbReference type="EMBL" id="OKH95423.1"/>
    </source>
</evidence>
<organism evidence="1 2">
    <name type="scientific">Streptomyces uncialis</name>
    <dbReference type="NCBI Taxonomy" id="1048205"/>
    <lineage>
        <taxon>Bacteria</taxon>
        <taxon>Bacillati</taxon>
        <taxon>Actinomycetota</taxon>
        <taxon>Actinomycetes</taxon>
        <taxon>Kitasatosporales</taxon>
        <taxon>Streptomycetaceae</taxon>
        <taxon>Streptomyces</taxon>
    </lineage>
</organism>
<gene>
    <name evidence="1" type="ORF">AB852_00745</name>
</gene>